<evidence type="ECO:0000313" key="2">
    <source>
        <dbReference type="Proteomes" id="UP000053593"/>
    </source>
</evidence>
<name>A0A0D0BSG5_9AGAR</name>
<organism evidence="1 2">
    <name type="scientific">Collybiopsis luxurians FD-317 M1</name>
    <dbReference type="NCBI Taxonomy" id="944289"/>
    <lineage>
        <taxon>Eukaryota</taxon>
        <taxon>Fungi</taxon>
        <taxon>Dikarya</taxon>
        <taxon>Basidiomycota</taxon>
        <taxon>Agaricomycotina</taxon>
        <taxon>Agaricomycetes</taxon>
        <taxon>Agaricomycetidae</taxon>
        <taxon>Agaricales</taxon>
        <taxon>Marasmiineae</taxon>
        <taxon>Omphalotaceae</taxon>
        <taxon>Collybiopsis</taxon>
        <taxon>Collybiopsis luxurians</taxon>
    </lineage>
</organism>
<sequence length="107" mass="11642">MGAPGSFDNDNNDVVDPMALAMNAGMDTAPTMGMGMGLEDEPFNDDMAMAHIWDNYNCLNNCPRGSGGSGLDTELVEDKALFGVPLVERERRPLMAQGWDGIRFGKW</sequence>
<keyword evidence="2" id="KW-1185">Reference proteome</keyword>
<accession>A0A0D0BSG5</accession>
<dbReference type="HOGENOM" id="CLU_2210367_0_0_1"/>
<proteinExistence type="predicted"/>
<gene>
    <name evidence="1" type="ORF">GYMLUDRAFT_251142</name>
</gene>
<dbReference type="AlphaFoldDB" id="A0A0D0BSG5"/>
<dbReference type="EMBL" id="KN834841">
    <property type="protein sequence ID" value="KIK52539.1"/>
    <property type="molecule type" value="Genomic_DNA"/>
</dbReference>
<evidence type="ECO:0000313" key="1">
    <source>
        <dbReference type="EMBL" id="KIK52539.1"/>
    </source>
</evidence>
<reference evidence="1 2" key="1">
    <citation type="submission" date="2014-04" db="EMBL/GenBank/DDBJ databases">
        <title>Evolutionary Origins and Diversification of the Mycorrhizal Mutualists.</title>
        <authorList>
            <consortium name="DOE Joint Genome Institute"/>
            <consortium name="Mycorrhizal Genomics Consortium"/>
            <person name="Kohler A."/>
            <person name="Kuo A."/>
            <person name="Nagy L.G."/>
            <person name="Floudas D."/>
            <person name="Copeland A."/>
            <person name="Barry K.W."/>
            <person name="Cichocki N."/>
            <person name="Veneault-Fourrey C."/>
            <person name="LaButti K."/>
            <person name="Lindquist E.A."/>
            <person name="Lipzen A."/>
            <person name="Lundell T."/>
            <person name="Morin E."/>
            <person name="Murat C."/>
            <person name="Riley R."/>
            <person name="Ohm R."/>
            <person name="Sun H."/>
            <person name="Tunlid A."/>
            <person name="Henrissat B."/>
            <person name="Grigoriev I.V."/>
            <person name="Hibbett D.S."/>
            <person name="Martin F."/>
        </authorList>
    </citation>
    <scope>NUCLEOTIDE SEQUENCE [LARGE SCALE GENOMIC DNA]</scope>
    <source>
        <strain evidence="1 2">FD-317 M1</strain>
    </source>
</reference>
<dbReference type="Proteomes" id="UP000053593">
    <property type="component" value="Unassembled WGS sequence"/>
</dbReference>
<protein>
    <submittedName>
        <fullName evidence="1">Unplaced genomic scaffold GYMLUscaffold_93, whole genome shotgun sequence</fullName>
    </submittedName>
</protein>